<dbReference type="Proteomes" id="UP000004302">
    <property type="component" value="Chromosome"/>
</dbReference>
<gene>
    <name evidence="1" type="ORF">NT03LS_2763</name>
</gene>
<name>E3ZTB0_LISSE</name>
<evidence type="ECO:0000313" key="1">
    <source>
        <dbReference type="EMBL" id="EFR99138.1"/>
    </source>
</evidence>
<dbReference type="HOGENOM" id="CLU_3185479_0_0_9"/>
<reference evidence="1" key="1">
    <citation type="journal article" date="2010" name="Microbiol. Resour. Announc.">
        <title>Comparative genomics of the bacterial genus Listeria: Genome evolution is characterized by limited gene acquisition and limited gene loss.</title>
        <authorList>
            <person name="den Bakker H.C."/>
            <person name="Cummings C.A."/>
            <person name="Ferreira V."/>
            <person name="Vatta P."/>
            <person name="Orsi R.H."/>
            <person name="Degoricija L."/>
            <person name="Barker M."/>
            <person name="Petrauskene O."/>
            <person name="Furtado M.R."/>
            <person name="Wiedmann M."/>
        </authorList>
    </citation>
    <scope>NUCLEOTIDE SEQUENCE [LARGE SCALE GENOMIC DNA]</scope>
    <source>
        <strain evidence="1">FSL N1-067</strain>
    </source>
</reference>
<organism evidence="1">
    <name type="scientific">Listeria seeligeri FSL N1-067</name>
    <dbReference type="NCBI Taxonomy" id="702453"/>
    <lineage>
        <taxon>Bacteria</taxon>
        <taxon>Bacillati</taxon>
        <taxon>Bacillota</taxon>
        <taxon>Bacilli</taxon>
        <taxon>Bacillales</taxon>
        <taxon>Listeriaceae</taxon>
        <taxon>Listeria</taxon>
    </lineage>
</organism>
<dbReference type="AlphaFoldDB" id="E3ZTB0"/>
<accession>E3ZTB0</accession>
<proteinExistence type="predicted"/>
<dbReference type="EMBL" id="ADXJ01000901">
    <property type="protein sequence ID" value="EFR99138.1"/>
    <property type="molecule type" value="Genomic_DNA"/>
</dbReference>
<comment type="caution">
    <text evidence="1">The sequence shown here is derived from an EMBL/GenBank/DDBJ whole genome shotgun (WGS) entry which is preliminary data.</text>
</comment>
<sequence>MLIIILPEKGTFKRPFISNYNNSIKLLLPKCYLKILRNSEPTSTKK</sequence>
<protein>
    <submittedName>
        <fullName evidence="1">Uncharacterized protein</fullName>
    </submittedName>
</protein>